<evidence type="ECO:0000313" key="3">
    <source>
        <dbReference type="EMBL" id="GAA2536341.1"/>
    </source>
</evidence>
<evidence type="ECO:0008006" key="5">
    <source>
        <dbReference type="Google" id="ProtNLM"/>
    </source>
</evidence>
<evidence type="ECO:0000256" key="2">
    <source>
        <dbReference type="SAM" id="SignalP"/>
    </source>
</evidence>
<feature type="signal peptide" evidence="2">
    <location>
        <begin position="1"/>
        <end position="20"/>
    </location>
</feature>
<feature type="compositionally biased region" description="Low complexity" evidence="1">
    <location>
        <begin position="28"/>
        <end position="46"/>
    </location>
</feature>
<proteinExistence type="predicted"/>
<reference evidence="4" key="1">
    <citation type="journal article" date="2019" name="Int. J. Syst. Evol. Microbiol.">
        <title>The Global Catalogue of Microorganisms (GCM) 10K type strain sequencing project: providing services to taxonomists for standard genome sequencing and annotation.</title>
        <authorList>
            <consortium name="The Broad Institute Genomics Platform"/>
            <consortium name="The Broad Institute Genome Sequencing Center for Infectious Disease"/>
            <person name="Wu L."/>
            <person name="Ma J."/>
        </authorList>
    </citation>
    <scope>NUCLEOTIDE SEQUENCE [LARGE SCALE GENOMIC DNA]</scope>
    <source>
        <strain evidence="4">JCM 6924</strain>
    </source>
</reference>
<sequence>MTFSRVRTLAGAMLVAVIVAGCGGGSGDTSSASPSPAGGTADETTQAPPPQPPSPTETADDTEEPPPPPQPEPPSPAFDPPDGYVPSELVGEWDGDGTAVRFDKIRFSADGGVSLIFNTGTVLEGTAVAEGTSLTLYVPGGPIAYEHWSIDAFDAGYGYTFENLRLDGVSYVRQITGG</sequence>
<dbReference type="PROSITE" id="PS51257">
    <property type="entry name" value="PROKAR_LIPOPROTEIN"/>
    <property type="match status" value="1"/>
</dbReference>
<feature type="compositionally biased region" description="Pro residues" evidence="1">
    <location>
        <begin position="65"/>
        <end position="79"/>
    </location>
</feature>
<evidence type="ECO:0000256" key="1">
    <source>
        <dbReference type="SAM" id="MobiDB-lite"/>
    </source>
</evidence>
<protein>
    <recommendedName>
        <fullName evidence="5">Lipoprotein</fullName>
    </recommendedName>
</protein>
<dbReference type="EMBL" id="BAAATM010000012">
    <property type="protein sequence ID" value="GAA2536341.1"/>
    <property type="molecule type" value="Genomic_DNA"/>
</dbReference>
<feature type="region of interest" description="Disordered" evidence="1">
    <location>
        <begin position="23"/>
        <end position="88"/>
    </location>
</feature>
<gene>
    <name evidence="3" type="ORF">GCM10010423_36690</name>
</gene>
<name>A0ABP6B3X5_9ACTN</name>
<evidence type="ECO:0000313" key="4">
    <source>
        <dbReference type="Proteomes" id="UP001501095"/>
    </source>
</evidence>
<feature type="chain" id="PRO_5045320636" description="Lipoprotein" evidence="2">
    <location>
        <begin position="21"/>
        <end position="178"/>
    </location>
</feature>
<dbReference type="Proteomes" id="UP001501095">
    <property type="component" value="Unassembled WGS sequence"/>
</dbReference>
<dbReference type="RefSeq" id="WP_344537996.1">
    <property type="nucleotide sequence ID" value="NZ_BAAATM010000012.1"/>
</dbReference>
<keyword evidence="2" id="KW-0732">Signal</keyword>
<keyword evidence="4" id="KW-1185">Reference proteome</keyword>
<organism evidence="3 4">
    <name type="scientific">Streptomyces levis</name>
    <dbReference type="NCBI Taxonomy" id="285566"/>
    <lineage>
        <taxon>Bacteria</taxon>
        <taxon>Bacillati</taxon>
        <taxon>Actinomycetota</taxon>
        <taxon>Actinomycetes</taxon>
        <taxon>Kitasatosporales</taxon>
        <taxon>Streptomycetaceae</taxon>
        <taxon>Streptomyces</taxon>
    </lineage>
</organism>
<accession>A0ABP6B3X5</accession>
<comment type="caution">
    <text evidence="3">The sequence shown here is derived from an EMBL/GenBank/DDBJ whole genome shotgun (WGS) entry which is preliminary data.</text>
</comment>